<dbReference type="EMBL" id="JAXQNO010000001">
    <property type="protein sequence ID" value="KAK4804369.1"/>
    <property type="molecule type" value="Genomic_DNA"/>
</dbReference>
<sequence>MPICPSVGSLTWKQLRQEGQEPLKFKENDHQKHKISLKTSLKEAKDKLVMADSEVTALKESEILLKKQIVEKEPLGMEQLAGKLDALPLFGISLDLPPFAYHDWNMASI</sequence>
<organism evidence="1 2">
    <name type="scientific">Trapa natans</name>
    <name type="common">Water chestnut</name>
    <dbReference type="NCBI Taxonomy" id="22666"/>
    <lineage>
        <taxon>Eukaryota</taxon>
        <taxon>Viridiplantae</taxon>
        <taxon>Streptophyta</taxon>
        <taxon>Embryophyta</taxon>
        <taxon>Tracheophyta</taxon>
        <taxon>Spermatophyta</taxon>
        <taxon>Magnoliopsida</taxon>
        <taxon>eudicotyledons</taxon>
        <taxon>Gunneridae</taxon>
        <taxon>Pentapetalae</taxon>
        <taxon>rosids</taxon>
        <taxon>malvids</taxon>
        <taxon>Myrtales</taxon>
        <taxon>Lythraceae</taxon>
        <taxon>Trapa</taxon>
    </lineage>
</organism>
<gene>
    <name evidence="1" type="ORF">SAY86_004186</name>
</gene>
<keyword evidence="2" id="KW-1185">Reference proteome</keyword>
<accession>A0AAN7MF82</accession>
<evidence type="ECO:0000313" key="2">
    <source>
        <dbReference type="Proteomes" id="UP001346149"/>
    </source>
</evidence>
<evidence type="ECO:0000313" key="1">
    <source>
        <dbReference type="EMBL" id="KAK4804369.1"/>
    </source>
</evidence>
<dbReference type="AlphaFoldDB" id="A0AAN7MF82"/>
<name>A0AAN7MF82_TRANT</name>
<comment type="caution">
    <text evidence="1">The sequence shown here is derived from an EMBL/GenBank/DDBJ whole genome shotgun (WGS) entry which is preliminary data.</text>
</comment>
<reference evidence="1 2" key="1">
    <citation type="journal article" date="2023" name="Hortic Res">
        <title>Pangenome of water caltrop reveals structural variations and asymmetric subgenome divergence after allopolyploidization.</title>
        <authorList>
            <person name="Zhang X."/>
            <person name="Chen Y."/>
            <person name="Wang L."/>
            <person name="Yuan Y."/>
            <person name="Fang M."/>
            <person name="Shi L."/>
            <person name="Lu R."/>
            <person name="Comes H.P."/>
            <person name="Ma Y."/>
            <person name="Chen Y."/>
            <person name="Huang G."/>
            <person name="Zhou Y."/>
            <person name="Zheng Z."/>
            <person name="Qiu Y."/>
        </authorList>
    </citation>
    <scope>NUCLEOTIDE SEQUENCE [LARGE SCALE GENOMIC DNA]</scope>
    <source>
        <strain evidence="1">F231</strain>
    </source>
</reference>
<proteinExistence type="predicted"/>
<protein>
    <submittedName>
        <fullName evidence="1">Uncharacterized protein</fullName>
    </submittedName>
</protein>
<dbReference type="Proteomes" id="UP001346149">
    <property type="component" value="Unassembled WGS sequence"/>
</dbReference>